<dbReference type="RefSeq" id="WP_189097648.1">
    <property type="nucleotide sequence ID" value="NZ_BMND01000008.1"/>
</dbReference>
<evidence type="ECO:0000256" key="1">
    <source>
        <dbReference type="SAM" id="Phobius"/>
    </source>
</evidence>
<keyword evidence="1" id="KW-0812">Transmembrane</keyword>
<proteinExistence type="predicted"/>
<protein>
    <submittedName>
        <fullName evidence="2">Uncharacterized protein</fullName>
    </submittedName>
</protein>
<feature type="transmembrane region" description="Helical" evidence="1">
    <location>
        <begin position="35"/>
        <end position="53"/>
    </location>
</feature>
<dbReference type="GeneID" id="301548271"/>
<reference evidence="3" key="1">
    <citation type="journal article" date="2019" name="Int. J. Syst. Evol. Microbiol.">
        <title>The Global Catalogue of Microorganisms (GCM) 10K type strain sequencing project: providing services to taxonomists for standard genome sequencing and annotation.</title>
        <authorList>
            <consortium name="The Broad Institute Genomics Platform"/>
            <consortium name="The Broad Institute Genome Sequencing Center for Infectious Disease"/>
            <person name="Wu L."/>
            <person name="Ma J."/>
        </authorList>
    </citation>
    <scope>NUCLEOTIDE SEQUENCE [LARGE SCALE GENOMIC DNA]</scope>
    <source>
        <strain evidence="3">CGMCC 4.7323</strain>
    </source>
</reference>
<dbReference type="EMBL" id="BMND01000008">
    <property type="protein sequence ID" value="GGN43405.1"/>
    <property type="molecule type" value="Genomic_DNA"/>
</dbReference>
<accession>A0ABQ2JE15</accession>
<evidence type="ECO:0000313" key="3">
    <source>
        <dbReference type="Proteomes" id="UP000600080"/>
    </source>
</evidence>
<keyword evidence="1" id="KW-0472">Membrane</keyword>
<sequence length="59" mass="5804">MNSSPTNTSLAALLAVLACVEVVLLTSDAANGIRYGVGAALAMAILVVVSRLAKGGSSD</sequence>
<gene>
    <name evidence="2" type="ORF">GCM10012285_24810</name>
</gene>
<organism evidence="2 3">
    <name type="scientific">Streptomyces kronopolitis</name>
    <dbReference type="NCBI Taxonomy" id="1612435"/>
    <lineage>
        <taxon>Bacteria</taxon>
        <taxon>Bacillati</taxon>
        <taxon>Actinomycetota</taxon>
        <taxon>Actinomycetes</taxon>
        <taxon>Kitasatosporales</taxon>
        <taxon>Streptomycetaceae</taxon>
        <taxon>Streptomyces</taxon>
    </lineage>
</organism>
<keyword evidence="3" id="KW-1185">Reference proteome</keyword>
<evidence type="ECO:0000313" key="2">
    <source>
        <dbReference type="EMBL" id="GGN43405.1"/>
    </source>
</evidence>
<name>A0ABQ2JE15_9ACTN</name>
<keyword evidence="1" id="KW-1133">Transmembrane helix</keyword>
<dbReference type="Proteomes" id="UP000600080">
    <property type="component" value="Unassembled WGS sequence"/>
</dbReference>
<comment type="caution">
    <text evidence="2">The sequence shown here is derived from an EMBL/GenBank/DDBJ whole genome shotgun (WGS) entry which is preliminary data.</text>
</comment>